<keyword evidence="4" id="KW-0539">Nucleus</keyword>
<dbReference type="eggNOG" id="KOG1295">
    <property type="taxonomic scope" value="Eukaryota"/>
</dbReference>
<dbReference type="OrthoDB" id="2507443at2759"/>
<feature type="compositionally biased region" description="Low complexity" evidence="5">
    <location>
        <begin position="388"/>
        <end position="402"/>
    </location>
</feature>
<dbReference type="Pfam" id="PF03467">
    <property type="entry name" value="Smg4_UPF3"/>
    <property type="match status" value="1"/>
</dbReference>
<feature type="domain" description="UPF3" evidence="6">
    <location>
        <begin position="3"/>
        <end position="173"/>
    </location>
</feature>
<accession>F4RTQ9</accession>
<dbReference type="GO" id="GO:0045727">
    <property type="term" value="P:positive regulation of translation"/>
    <property type="evidence" value="ECO:0007669"/>
    <property type="project" value="TreeGrafter"/>
</dbReference>
<evidence type="ECO:0000256" key="2">
    <source>
        <dbReference type="ARBA" id="ARBA00005991"/>
    </source>
</evidence>
<comment type="similarity">
    <text evidence="2">Belongs to the RENT3 family.</text>
</comment>
<dbReference type="InterPro" id="IPR039722">
    <property type="entry name" value="Upf3"/>
</dbReference>
<keyword evidence="3" id="KW-0866">Nonsense-mediated mRNA decay</keyword>
<dbReference type="SUPFAM" id="SSF54928">
    <property type="entry name" value="RNA-binding domain, RBD"/>
    <property type="match status" value="1"/>
</dbReference>
<feature type="region of interest" description="Disordered" evidence="5">
    <location>
        <begin position="138"/>
        <end position="157"/>
    </location>
</feature>
<dbReference type="PANTHER" id="PTHR13112:SF0">
    <property type="entry name" value="FI21285P1"/>
    <property type="match status" value="1"/>
</dbReference>
<proteinExistence type="inferred from homology"/>
<dbReference type="VEuPathDB" id="FungiDB:MELLADRAFT_78386"/>
<feature type="region of interest" description="Disordered" evidence="5">
    <location>
        <begin position="174"/>
        <end position="460"/>
    </location>
</feature>
<evidence type="ECO:0000313" key="8">
    <source>
        <dbReference type="Proteomes" id="UP000001072"/>
    </source>
</evidence>
<comment type="subcellular location">
    <subcellularLocation>
        <location evidence="1">Nucleus</location>
    </subcellularLocation>
</comment>
<sequence>MTERNKVVIRHLPPALPEEVFWKTLSPWIDPINESTPAKCLVTYKSFIPGKLRQNKGKIDLPSRAYLYFSSVEDLVEFHHGYAQQAFRDSRGNITVPKIEFAPFQKIPTQVKKLDPRCGTIDSSQDYQLFLKKLESPLNQETEDDSNQSNLTEDSTKLEIPKITPLIQHLRSLRKSAQEATTAQKLQQRNTTTTSASKVSSIKDPHDLPPHQLIKRAPTSSNHQSLPLTTKPSKSRPVPSSFKPSKGNPTTSNVPKSTGTSSVPKPSVIDPVEPKPQTAPSKPKRGKRAIDQASQSKPITDPSGSNNPKPIPMKIVSRPKEILLKPSGSGSVPVSTESFKTSKVGNQEVNLHQPNPNLSQEGKPSSKKPYPKGSSSTSRPNPSKRNQPSTPTLGTSTPPTETRSTNETKSAATSTTNPRARGTEESAGARRRLGMALAGIGGTNERKSSRKDTPKNVPNP</sequence>
<evidence type="ECO:0000256" key="5">
    <source>
        <dbReference type="SAM" id="MobiDB-lite"/>
    </source>
</evidence>
<reference evidence="8" key="1">
    <citation type="journal article" date="2011" name="Proc. Natl. Acad. Sci. U.S.A.">
        <title>Obligate biotrophy features unraveled by the genomic analysis of rust fungi.</title>
        <authorList>
            <person name="Duplessis S."/>
            <person name="Cuomo C.A."/>
            <person name="Lin Y.-C."/>
            <person name="Aerts A."/>
            <person name="Tisserant E."/>
            <person name="Veneault-Fourrey C."/>
            <person name="Joly D.L."/>
            <person name="Hacquard S."/>
            <person name="Amselem J."/>
            <person name="Cantarel B.L."/>
            <person name="Chiu R."/>
            <person name="Coutinho P.M."/>
            <person name="Feau N."/>
            <person name="Field M."/>
            <person name="Frey P."/>
            <person name="Gelhaye E."/>
            <person name="Goldberg J."/>
            <person name="Grabherr M.G."/>
            <person name="Kodira C.D."/>
            <person name="Kohler A."/>
            <person name="Kuees U."/>
            <person name="Lindquist E.A."/>
            <person name="Lucas S.M."/>
            <person name="Mago R."/>
            <person name="Mauceli E."/>
            <person name="Morin E."/>
            <person name="Murat C."/>
            <person name="Pangilinan J.L."/>
            <person name="Park R."/>
            <person name="Pearson M."/>
            <person name="Quesneville H."/>
            <person name="Rouhier N."/>
            <person name="Sakthikumar S."/>
            <person name="Salamov A.A."/>
            <person name="Schmutz J."/>
            <person name="Selles B."/>
            <person name="Shapiro H."/>
            <person name="Tanguay P."/>
            <person name="Tuskan G.A."/>
            <person name="Henrissat B."/>
            <person name="Van de Peer Y."/>
            <person name="Rouze P."/>
            <person name="Ellis J.G."/>
            <person name="Dodds P.N."/>
            <person name="Schein J.E."/>
            <person name="Zhong S."/>
            <person name="Hamelin R.C."/>
            <person name="Grigoriev I.V."/>
            <person name="Szabo L.J."/>
            <person name="Martin F."/>
        </authorList>
    </citation>
    <scope>NUCLEOTIDE SEQUENCE [LARGE SCALE GENOMIC DNA]</scope>
    <source>
        <strain evidence="8">98AG31 / pathotype 3-4-7</strain>
    </source>
</reference>
<feature type="compositionally biased region" description="Polar residues" evidence="5">
    <location>
        <begin position="328"/>
        <end position="362"/>
    </location>
</feature>
<dbReference type="CDD" id="cd12455">
    <property type="entry name" value="RRM_like_Smg4_UPF3"/>
    <property type="match status" value="1"/>
</dbReference>
<gene>
    <name evidence="7" type="ORF">MELLADRAFT_78386</name>
</gene>
<feature type="compositionally biased region" description="Polar residues" evidence="5">
    <location>
        <begin position="292"/>
        <end position="308"/>
    </location>
</feature>
<name>F4RTQ9_MELLP</name>
<evidence type="ECO:0000256" key="4">
    <source>
        <dbReference type="ARBA" id="ARBA00023242"/>
    </source>
</evidence>
<feature type="compositionally biased region" description="Polar residues" evidence="5">
    <location>
        <begin position="247"/>
        <end position="264"/>
    </location>
</feature>
<dbReference type="GeneID" id="18933101"/>
<dbReference type="AlphaFoldDB" id="F4RTQ9"/>
<protein>
    <recommendedName>
        <fullName evidence="6">UPF3 domain-containing protein</fullName>
    </recommendedName>
</protein>
<evidence type="ECO:0000259" key="6">
    <source>
        <dbReference type="Pfam" id="PF03467"/>
    </source>
</evidence>
<dbReference type="STRING" id="747676.F4RTQ9"/>
<organism evidence="8">
    <name type="scientific">Melampsora larici-populina (strain 98AG31 / pathotype 3-4-7)</name>
    <name type="common">Poplar leaf rust fungus</name>
    <dbReference type="NCBI Taxonomy" id="747676"/>
    <lineage>
        <taxon>Eukaryota</taxon>
        <taxon>Fungi</taxon>
        <taxon>Dikarya</taxon>
        <taxon>Basidiomycota</taxon>
        <taxon>Pucciniomycotina</taxon>
        <taxon>Pucciniomycetes</taxon>
        <taxon>Pucciniales</taxon>
        <taxon>Melampsoraceae</taxon>
        <taxon>Melampsora</taxon>
    </lineage>
</organism>
<dbReference type="InterPro" id="IPR035979">
    <property type="entry name" value="RBD_domain_sf"/>
</dbReference>
<feature type="compositionally biased region" description="Polar residues" evidence="5">
    <location>
        <begin position="178"/>
        <end position="200"/>
    </location>
</feature>
<dbReference type="GO" id="GO:0000184">
    <property type="term" value="P:nuclear-transcribed mRNA catabolic process, nonsense-mediated decay"/>
    <property type="evidence" value="ECO:0007669"/>
    <property type="project" value="UniProtKB-KW"/>
</dbReference>
<evidence type="ECO:0000256" key="1">
    <source>
        <dbReference type="ARBA" id="ARBA00004123"/>
    </source>
</evidence>
<dbReference type="KEGG" id="mlr:MELLADRAFT_78386"/>
<dbReference type="RefSeq" id="XP_007412681.1">
    <property type="nucleotide sequence ID" value="XM_007412619.1"/>
</dbReference>
<keyword evidence="8" id="KW-1185">Reference proteome</keyword>
<dbReference type="GO" id="GO:0005730">
    <property type="term" value="C:nucleolus"/>
    <property type="evidence" value="ECO:0007669"/>
    <property type="project" value="TreeGrafter"/>
</dbReference>
<dbReference type="InterPro" id="IPR012677">
    <property type="entry name" value="Nucleotide-bd_a/b_plait_sf"/>
</dbReference>
<dbReference type="Proteomes" id="UP000001072">
    <property type="component" value="Unassembled WGS sequence"/>
</dbReference>
<dbReference type="InterPro" id="IPR005120">
    <property type="entry name" value="UPF3_dom"/>
</dbReference>
<dbReference type="EMBL" id="GL883120">
    <property type="protein sequence ID" value="EGG04220.1"/>
    <property type="molecule type" value="Genomic_DNA"/>
</dbReference>
<dbReference type="Gene3D" id="3.30.70.330">
    <property type="match status" value="1"/>
</dbReference>
<dbReference type="InParanoid" id="F4RTQ9"/>
<evidence type="ECO:0000256" key="3">
    <source>
        <dbReference type="ARBA" id="ARBA00023161"/>
    </source>
</evidence>
<feature type="compositionally biased region" description="Polar residues" evidence="5">
    <location>
        <begin position="403"/>
        <end position="418"/>
    </location>
</feature>
<dbReference type="GO" id="GO:0003729">
    <property type="term" value="F:mRNA binding"/>
    <property type="evidence" value="ECO:0007669"/>
    <property type="project" value="TreeGrafter"/>
</dbReference>
<evidence type="ECO:0000313" key="7">
    <source>
        <dbReference type="EMBL" id="EGG04220.1"/>
    </source>
</evidence>
<dbReference type="PANTHER" id="PTHR13112">
    <property type="entry name" value="UPF3 REGULATOR OF NONSENSE TRANSCRIPTS-LIKE PROTEIN"/>
    <property type="match status" value="1"/>
</dbReference>
<feature type="compositionally biased region" description="Basic and acidic residues" evidence="5">
    <location>
        <begin position="444"/>
        <end position="454"/>
    </location>
</feature>
<dbReference type="GO" id="GO:0005737">
    <property type="term" value="C:cytoplasm"/>
    <property type="evidence" value="ECO:0007669"/>
    <property type="project" value="TreeGrafter"/>
</dbReference>
<dbReference type="HOGENOM" id="CLU_594570_0_0_1"/>
<feature type="compositionally biased region" description="Polar residues" evidence="5">
    <location>
        <begin position="218"/>
        <end position="232"/>
    </location>
</feature>